<accession>A0A1G6QGJ3</accession>
<feature type="site" description="Transition state stabilizer" evidence="7">
    <location>
        <position position="81"/>
    </location>
</feature>
<evidence type="ECO:0000256" key="3">
    <source>
        <dbReference type="ARBA" id="ARBA00012288"/>
    </source>
</evidence>
<comment type="subcellular location">
    <subcellularLocation>
        <location evidence="7">Cytoplasm</location>
    </subcellularLocation>
</comment>
<dbReference type="CDD" id="cd00717">
    <property type="entry name" value="URO-D"/>
    <property type="match status" value="1"/>
</dbReference>
<dbReference type="GO" id="GO:0004853">
    <property type="term" value="F:uroporphyrinogen decarboxylase activity"/>
    <property type="evidence" value="ECO:0007669"/>
    <property type="project" value="UniProtKB-UniRule"/>
</dbReference>
<feature type="binding site" evidence="7">
    <location>
        <position position="215"/>
    </location>
    <ligand>
        <name>substrate</name>
    </ligand>
</feature>
<feature type="binding site" evidence="7">
    <location>
        <begin position="31"/>
        <end position="35"/>
    </location>
    <ligand>
        <name>substrate</name>
    </ligand>
</feature>
<evidence type="ECO:0000256" key="8">
    <source>
        <dbReference type="RuleBase" id="RU000554"/>
    </source>
</evidence>
<dbReference type="Gene3D" id="3.20.20.210">
    <property type="match status" value="1"/>
</dbReference>
<dbReference type="NCBIfam" id="TIGR01464">
    <property type="entry name" value="hemE"/>
    <property type="match status" value="1"/>
</dbReference>
<feature type="binding site" evidence="7">
    <location>
        <position position="331"/>
    </location>
    <ligand>
        <name>substrate</name>
    </ligand>
</feature>
<evidence type="ECO:0000256" key="5">
    <source>
        <dbReference type="ARBA" id="ARBA00023239"/>
    </source>
</evidence>
<reference evidence="12 13" key="1">
    <citation type="submission" date="2016-10" db="EMBL/GenBank/DDBJ databases">
        <authorList>
            <person name="de Groot N.N."/>
        </authorList>
    </citation>
    <scope>NUCLEOTIDE SEQUENCE [LARGE SCALE GENOMIC DNA]</scope>
    <source>
        <strain evidence="12 13">CPCC 100156</strain>
    </source>
</reference>
<evidence type="ECO:0000313" key="12">
    <source>
        <dbReference type="EMBL" id="SDC91044.1"/>
    </source>
</evidence>
<feature type="binding site" evidence="7">
    <location>
        <position position="81"/>
    </location>
    <ligand>
        <name>substrate</name>
    </ligand>
</feature>
<dbReference type="RefSeq" id="WP_090662857.1">
    <property type="nucleotide sequence ID" value="NZ_FMZX01000003.1"/>
</dbReference>
<evidence type="ECO:0000256" key="1">
    <source>
        <dbReference type="ARBA" id="ARBA00004804"/>
    </source>
</evidence>
<dbReference type="Pfam" id="PF01208">
    <property type="entry name" value="URO-D"/>
    <property type="match status" value="1"/>
</dbReference>
<evidence type="ECO:0000256" key="6">
    <source>
        <dbReference type="ARBA" id="ARBA00023244"/>
    </source>
</evidence>
<dbReference type="EC" id="4.1.1.37" evidence="3 7"/>
<dbReference type="PROSITE" id="PS00907">
    <property type="entry name" value="UROD_2"/>
    <property type="match status" value="1"/>
</dbReference>
<keyword evidence="4 7" id="KW-0210">Decarboxylase</keyword>
<dbReference type="SUPFAM" id="SSF51726">
    <property type="entry name" value="UROD/MetE-like"/>
    <property type="match status" value="1"/>
</dbReference>
<evidence type="ECO:0000256" key="9">
    <source>
        <dbReference type="RuleBase" id="RU004169"/>
    </source>
</evidence>
<organism evidence="12 13">
    <name type="scientific">Belnapia rosea</name>
    <dbReference type="NCBI Taxonomy" id="938405"/>
    <lineage>
        <taxon>Bacteria</taxon>
        <taxon>Pseudomonadati</taxon>
        <taxon>Pseudomonadota</taxon>
        <taxon>Alphaproteobacteria</taxon>
        <taxon>Acetobacterales</taxon>
        <taxon>Roseomonadaceae</taxon>
        <taxon>Belnapia</taxon>
    </lineage>
</organism>
<keyword evidence="13" id="KW-1185">Reference proteome</keyword>
<dbReference type="InterPro" id="IPR000257">
    <property type="entry name" value="Uroporphyrinogen_deCOase"/>
</dbReference>
<dbReference type="STRING" id="938405.SAMN02927895_02782"/>
<gene>
    <name evidence="7" type="primary">hemE</name>
    <name evidence="12" type="ORF">SAMN04487779_100322</name>
</gene>
<dbReference type="AlphaFoldDB" id="A0A1G6QGJ3"/>
<dbReference type="PANTHER" id="PTHR21091:SF169">
    <property type="entry name" value="UROPORPHYRINOGEN DECARBOXYLASE"/>
    <property type="match status" value="1"/>
</dbReference>
<dbReference type="PROSITE" id="PS00906">
    <property type="entry name" value="UROD_1"/>
    <property type="match status" value="1"/>
</dbReference>
<evidence type="ECO:0000313" key="13">
    <source>
        <dbReference type="Proteomes" id="UP000198925"/>
    </source>
</evidence>
<dbReference type="UniPathway" id="UPA00251">
    <property type="reaction ID" value="UER00321"/>
</dbReference>
<sequence length="352" mass="37977">MSGPNETPSPKPLLRTLAGDAVWPPPMWLMRQAGRYLPEYRELRAQAGDFIALCTAPTLASEVTLQPIRRYGMDGAILFSDILMVPWAMGQPLRFAEGEGPVLEPVRDATAIGRLDPSVCAANAAPILETVRLVRAGLEAEAPRTTLIGFAGSPFTVACYMVEGHGSRDFAAARGMAYGDPALFGRLIRILIEASTEYLCAQADAGAEALMLFDSWAGLLAPSQFRRWVIEPTASLVRAIRKRHPLIPIIGFPRLAGPMLIEYSQRTGVQCLGIDTSMDLRWAASAVPPRMALQGNLDPLSLVAGGMALEAEARSILGAMRGRPFIFNLGHGIEKVTPPDHVSALVRLVRTG</sequence>
<keyword evidence="5 7" id="KW-0456">Lyase</keyword>
<evidence type="ECO:0000256" key="2">
    <source>
        <dbReference type="ARBA" id="ARBA00009935"/>
    </source>
</evidence>
<comment type="function">
    <text evidence="7">Catalyzes the decarboxylation of four acetate groups of uroporphyrinogen-III to yield coproporphyrinogen-III.</text>
</comment>
<dbReference type="InterPro" id="IPR006361">
    <property type="entry name" value="Uroporphyrinogen_deCO2ase_HemE"/>
</dbReference>
<comment type="catalytic activity">
    <reaction evidence="7 8">
        <text>uroporphyrinogen III + 4 H(+) = coproporphyrinogen III + 4 CO2</text>
        <dbReference type="Rhea" id="RHEA:19865"/>
        <dbReference type="ChEBI" id="CHEBI:15378"/>
        <dbReference type="ChEBI" id="CHEBI:16526"/>
        <dbReference type="ChEBI" id="CHEBI:57308"/>
        <dbReference type="ChEBI" id="CHEBI:57309"/>
        <dbReference type="EC" id="4.1.1.37"/>
    </reaction>
</comment>
<dbReference type="GO" id="GO:0005829">
    <property type="term" value="C:cytosol"/>
    <property type="evidence" value="ECO:0007669"/>
    <property type="project" value="TreeGrafter"/>
</dbReference>
<keyword evidence="7" id="KW-0963">Cytoplasm</keyword>
<proteinExistence type="inferred from homology"/>
<dbReference type="HAMAP" id="MF_00218">
    <property type="entry name" value="URO_D"/>
    <property type="match status" value="1"/>
</dbReference>
<comment type="similarity">
    <text evidence="2 7 9">Belongs to the uroporphyrinogen decarboxylase family.</text>
</comment>
<dbReference type="PANTHER" id="PTHR21091">
    <property type="entry name" value="METHYLTETRAHYDROFOLATE:HOMOCYSTEINE METHYLTRANSFERASE RELATED"/>
    <property type="match status" value="1"/>
</dbReference>
<evidence type="ECO:0000256" key="4">
    <source>
        <dbReference type="ARBA" id="ARBA00022793"/>
    </source>
</evidence>
<evidence type="ECO:0000259" key="11">
    <source>
        <dbReference type="PROSITE" id="PS00907"/>
    </source>
</evidence>
<feature type="domain" description="Uroporphyrinogen decarboxylase (URO-D)" evidence="10">
    <location>
        <begin position="26"/>
        <end position="35"/>
    </location>
</feature>
<dbReference type="GO" id="GO:0019353">
    <property type="term" value="P:protoporphyrinogen IX biosynthetic process from glutamate"/>
    <property type="evidence" value="ECO:0007669"/>
    <property type="project" value="TreeGrafter"/>
</dbReference>
<dbReference type="Proteomes" id="UP000198925">
    <property type="component" value="Unassembled WGS sequence"/>
</dbReference>
<feature type="domain" description="Uroporphyrinogen decarboxylase (URO-D)" evidence="11">
    <location>
        <begin position="148"/>
        <end position="164"/>
    </location>
</feature>
<evidence type="ECO:0000259" key="10">
    <source>
        <dbReference type="PROSITE" id="PS00906"/>
    </source>
</evidence>
<evidence type="ECO:0000256" key="7">
    <source>
        <dbReference type="HAMAP-Rule" id="MF_00218"/>
    </source>
</evidence>
<feature type="binding site" evidence="7">
    <location>
        <position position="160"/>
    </location>
    <ligand>
        <name>substrate</name>
    </ligand>
</feature>
<keyword evidence="6 7" id="KW-0627">Porphyrin biosynthesis</keyword>
<protein>
    <recommendedName>
        <fullName evidence="3 7">Uroporphyrinogen decarboxylase</fullName>
        <shortName evidence="7">UPD</shortName>
        <shortName evidence="7">URO-D</shortName>
        <ecNumber evidence="3 7">4.1.1.37</ecNumber>
    </recommendedName>
</protein>
<comment type="pathway">
    <text evidence="1 7 8">Porphyrin-containing compound metabolism; protoporphyrin-IX biosynthesis; coproporphyrinogen-III from 5-aminolevulinate: step 4/4.</text>
</comment>
<name>A0A1G6QGJ3_9PROT</name>
<dbReference type="EMBL" id="FMZX01000003">
    <property type="protein sequence ID" value="SDC91044.1"/>
    <property type="molecule type" value="Genomic_DNA"/>
</dbReference>
<comment type="caution">
    <text evidence="7">Lacks conserved residue(s) required for the propagation of feature annotation.</text>
</comment>
<comment type="subunit">
    <text evidence="7">Homodimer.</text>
</comment>
<dbReference type="InterPro" id="IPR038071">
    <property type="entry name" value="UROD/MetE-like_sf"/>
</dbReference>